<feature type="region of interest" description="Disordered" evidence="6">
    <location>
        <begin position="85"/>
        <end position="120"/>
    </location>
</feature>
<feature type="non-terminal residue" evidence="9">
    <location>
        <position position="1"/>
    </location>
</feature>
<keyword evidence="4" id="KW-0862">Zinc</keyword>
<feature type="region of interest" description="Disordered" evidence="6">
    <location>
        <begin position="568"/>
        <end position="594"/>
    </location>
</feature>
<dbReference type="PANTHER" id="PTHR46286">
    <property type="entry name" value="VIN3-LIKE PROTEIN 2-RELATED"/>
    <property type="match status" value="1"/>
</dbReference>
<evidence type="ECO:0000259" key="7">
    <source>
        <dbReference type="Pfam" id="PF07227"/>
    </source>
</evidence>
<name>A0A5J9TBE8_9POAL</name>
<keyword evidence="10" id="KW-1185">Reference proteome</keyword>
<dbReference type="Proteomes" id="UP000324897">
    <property type="component" value="Chromosome 3"/>
</dbReference>
<evidence type="ECO:0000256" key="2">
    <source>
        <dbReference type="ARBA" id="ARBA00022723"/>
    </source>
</evidence>
<dbReference type="GO" id="GO:0010048">
    <property type="term" value="P:vernalization response"/>
    <property type="evidence" value="ECO:0007669"/>
    <property type="project" value="InterPro"/>
</dbReference>
<dbReference type="GO" id="GO:0005634">
    <property type="term" value="C:nucleus"/>
    <property type="evidence" value="ECO:0007669"/>
    <property type="project" value="UniProtKB-SubCell"/>
</dbReference>
<dbReference type="OrthoDB" id="600557at2759"/>
<keyword evidence="3" id="KW-0863">Zinc-finger</keyword>
<dbReference type="InterPro" id="IPR032881">
    <property type="entry name" value="Oberon-like_PHD"/>
</dbReference>
<evidence type="ECO:0000256" key="1">
    <source>
        <dbReference type="ARBA" id="ARBA00004123"/>
    </source>
</evidence>
<dbReference type="Pfam" id="PF07227">
    <property type="entry name" value="PHD_Oberon"/>
    <property type="match status" value="1"/>
</dbReference>
<accession>A0A5J9TBE8</accession>
<dbReference type="GO" id="GO:0008270">
    <property type="term" value="F:zinc ion binding"/>
    <property type="evidence" value="ECO:0007669"/>
    <property type="project" value="UniProtKB-KW"/>
</dbReference>
<feature type="compositionally biased region" description="Basic and acidic residues" evidence="6">
    <location>
        <begin position="483"/>
        <end position="494"/>
    </location>
</feature>
<evidence type="ECO:0000259" key="8">
    <source>
        <dbReference type="Pfam" id="PF23380"/>
    </source>
</evidence>
<feature type="domain" description="Oberon-like PHD finger" evidence="7">
    <location>
        <begin position="133"/>
        <end position="252"/>
    </location>
</feature>
<proteinExistence type="predicted"/>
<evidence type="ECO:0000313" key="9">
    <source>
        <dbReference type="EMBL" id="TVU08652.1"/>
    </source>
</evidence>
<dbReference type="GO" id="GO:0040029">
    <property type="term" value="P:epigenetic regulation of gene expression"/>
    <property type="evidence" value="ECO:0007669"/>
    <property type="project" value="InterPro"/>
</dbReference>
<evidence type="ECO:0000256" key="4">
    <source>
        <dbReference type="ARBA" id="ARBA00022833"/>
    </source>
</evidence>
<evidence type="ECO:0000256" key="3">
    <source>
        <dbReference type="ARBA" id="ARBA00022771"/>
    </source>
</evidence>
<gene>
    <name evidence="9" type="ORF">EJB05_42063</name>
</gene>
<feature type="region of interest" description="Disordered" evidence="6">
    <location>
        <begin position="479"/>
        <end position="498"/>
    </location>
</feature>
<reference evidence="9 10" key="1">
    <citation type="journal article" date="2019" name="Sci. Rep.">
        <title>A high-quality genome of Eragrostis curvula grass provides insights into Poaceae evolution and supports new strategies to enhance forage quality.</title>
        <authorList>
            <person name="Carballo J."/>
            <person name="Santos B.A.C.M."/>
            <person name="Zappacosta D."/>
            <person name="Garbus I."/>
            <person name="Selva J.P."/>
            <person name="Gallo C.A."/>
            <person name="Diaz A."/>
            <person name="Albertini E."/>
            <person name="Caccamo M."/>
            <person name="Echenique V."/>
        </authorList>
    </citation>
    <scope>NUCLEOTIDE SEQUENCE [LARGE SCALE GENOMIC DNA]</scope>
    <source>
        <strain evidence="10">cv. Victoria</strain>
        <tissue evidence="9">Leaf</tissue>
    </source>
</reference>
<evidence type="ECO:0000256" key="5">
    <source>
        <dbReference type="ARBA" id="ARBA00023242"/>
    </source>
</evidence>
<protein>
    <submittedName>
        <fullName evidence="9">Uncharacterized protein</fullName>
    </submittedName>
</protein>
<dbReference type="AlphaFoldDB" id="A0A5J9TBE8"/>
<keyword evidence="2" id="KW-0479">Metal-binding</keyword>
<sequence length="695" mass="77069">MDSSSPSSVLVLDPAKCRLLSVNEKREFVRELLKSPDSALERMEKWTRREIVEVLCVDLGRDIKYSALTKHRLLDHLFKVVNGKMRRQKKHVEKKSSPDLDANNHSPCKRKRINNSPLPPPDLRALTNNDYLCQNSACRATLNLEDKFCRRCSCCICFKYDDNKDPSLWLVCTSVESAQEDSCGLSCHLECAFKDERSGILQSGQSKKLDGGYYCTHCGKQNDLLGCWKKQLLIAKNARRLDVLCYRIFLSHKILISTEKYLILHTIVDAAMKKLEAEVGPITDTREVGHGIVGRLAVCVEVQKLCACALETLHSMFSSGLTTDSKIQRSCMAHCDEPTCKSQNAKLGDLGESEVAGLKKSPRVLIPALHEEQERPRSGAQSALLSSLLKLMAQKQVILKQSMALLVPDPETVPLEHSGNKLVSAPENSVSLLGAIPRGTENCKRVSGKSFEEANPGIHVPQNGCLEDEIDPENLSCKATLGRSEDSGDKDGHSEPSSTVKISLHMDSSNLILNSRGNLQNLSADSVQMENESGAQTENVFTCPQLKHGSLVPITKINGASAPSLKSKSDYHILQTGPSKPETELGNSSNKSSCGKLLDIGKKDESSKTSYEYCIKVIRWLECEGHIETNFRVKFLTWLCLRASAHERRTVNVFVDNLIDDPASLAGQLADAFSDAIYSRRPHPAPSRFCMRLWH</sequence>
<evidence type="ECO:0000256" key="6">
    <source>
        <dbReference type="SAM" id="MobiDB-lite"/>
    </source>
</evidence>
<dbReference type="Pfam" id="PF23380">
    <property type="entry name" value="VIN3_C"/>
    <property type="match status" value="1"/>
</dbReference>
<organism evidence="9 10">
    <name type="scientific">Eragrostis curvula</name>
    <name type="common">weeping love grass</name>
    <dbReference type="NCBI Taxonomy" id="38414"/>
    <lineage>
        <taxon>Eukaryota</taxon>
        <taxon>Viridiplantae</taxon>
        <taxon>Streptophyta</taxon>
        <taxon>Embryophyta</taxon>
        <taxon>Tracheophyta</taxon>
        <taxon>Spermatophyta</taxon>
        <taxon>Magnoliopsida</taxon>
        <taxon>Liliopsida</taxon>
        <taxon>Poales</taxon>
        <taxon>Poaceae</taxon>
        <taxon>PACMAD clade</taxon>
        <taxon>Chloridoideae</taxon>
        <taxon>Eragrostideae</taxon>
        <taxon>Eragrostidinae</taxon>
        <taxon>Eragrostis</taxon>
    </lineage>
</organism>
<dbReference type="EMBL" id="RWGY01000039">
    <property type="protein sequence ID" value="TVU08652.1"/>
    <property type="molecule type" value="Genomic_DNA"/>
</dbReference>
<dbReference type="PANTHER" id="PTHR46286:SF5">
    <property type="entry name" value="FIBRONECTIN TYPE-III DOMAIN-CONTAINING PROTEIN"/>
    <property type="match status" value="1"/>
</dbReference>
<comment type="caution">
    <text evidence="9">The sequence shown here is derived from an EMBL/GenBank/DDBJ whole genome shotgun (WGS) entry which is preliminary data.</text>
</comment>
<comment type="subcellular location">
    <subcellularLocation>
        <location evidence="1">Nucleus</location>
    </subcellularLocation>
</comment>
<dbReference type="Gramene" id="TVU08652">
    <property type="protein sequence ID" value="TVU08652"/>
    <property type="gene ID" value="EJB05_42063"/>
</dbReference>
<feature type="domain" description="VIN3-like C-terminal" evidence="8">
    <location>
        <begin position="609"/>
        <end position="680"/>
    </location>
</feature>
<dbReference type="CDD" id="cd15521">
    <property type="entry name" value="PHD_VIN3_plant"/>
    <property type="match status" value="1"/>
</dbReference>
<dbReference type="InterPro" id="IPR044514">
    <property type="entry name" value="VIN3-like"/>
</dbReference>
<evidence type="ECO:0000313" key="10">
    <source>
        <dbReference type="Proteomes" id="UP000324897"/>
    </source>
</evidence>
<keyword evidence="5" id="KW-0539">Nucleus</keyword>
<dbReference type="InterPro" id="IPR056990">
    <property type="entry name" value="VIN3-like_C"/>
</dbReference>